<reference evidence="2" key="1">
    <citation type="submission" date="2020-05" db="EMBL/GenBank/DDBJ databases">
        <authorList>
            <person name="Chiriac C."/>
            <person name="Salcher M."/>
            <person name="Ghai R."/>
            <person name="Kavagutti S V."/>
        </authorList>
    </citation>
    <scope>NUCLEOTIDE SEQUENCE</scope>
</reference>
<keyword evidence="1" id="KW-0472">Membrane</keyword>
<name>A0A6J7NQQ4_9ZZZZ</name>
<feature type="transmembrane region" description="Helical" evidence="1">
    <location>
        <begin position="166"/>
        <end position="186"/>
    </location>
</feature>
<evidence type="ECO:0000313" key="2">
    <source>
        <dbReference type="EMBL" id="CAB4995387.1"/>
    </source>
</evidence>
<gene>
    <name evidence="2" type="ORF">UFOPK4049_00089</name>
</gene>
<keyword evidence="1" id="KW-1133">Transmembrane helix</keyword>
<sequence length="198" mass="20824">MKRRSFDRIVSYVGMGLGVFLLVAAALLNWGYTFADKSVTDQLANQKITFPAANTSGLTSLPEADRAVIAKYAGMQLTTGKQAQAYADHYMAVHIRGIGGGKTYSEISGMAMAASAAAAKAPADPVLAADAAKLMGTRTTLFMGETLRGLLGNAYAFWQLGQIAKLSALAALVGGLLMLVLSLLGLNHLRRTPEDATI</sequence>
<keyword evidence="1" id="KW-0812">Transmembrane</keyword>
<protein>
    <submittedName>
        <fullName evidence="2">Unannotated protein</fullName>
    </submittedName>
</protein>
<accession>A0A6J7NQQ4</accession>
<dbReference type="EMBL" id="CAFBPB010000005">
    <property type="protein sequence ID" value="CAB4995387.1"/>
    <property type="molecule type" value="Genomic_DNA"/>
</dbReference>
<dbReference type="AlphaFoldDB" id="A0A6J7NQQ4"/>
<organism evidence="2">
    <name type="scientific">freshwater metagenome</name>
    <dbReference type="NCBI Taxonomy" id="449393"/>
    <lineage>
        <taxon>unclassified sequences</taxon>
        <taxon>metagenomes</taxon>
        <taxon>ecological metagenomes</taxon>
    </lineage>
</organism>
<evidence type="ECO:0000256" key="1">
    <source>
        <dbReference type="SAM" id="Phobius"/>
    </source>
</evidence>
<proteinExistence type="predicted"/>